<evidence type="ECO:0000313" key="3">
    <source>
        <dbReference type="Proteomes" id="UP000644875"/>
    </source>
</evidence>
<dbReference type="PANTHER" id="PTHR33387">
    <property type="entry name" value="RMLC-LIKE JELLY ROLL FOLD PROTEIN"/>
    <property type="match status" value="1"/>
</dbReference>
<feature type="domain" description="DUF985" evidence="1">
    <location>
        <begin position="9"/>
        <end position="140"/>
    </location>
</feature>
<dbReference type="InterPro" id="IPR009327">
    <property type="entry name" value="Cupin_DUF985"/>
</dbReference>
<evidence type="ECO:0000313" key="2">
    <source>
        <dbReference type="EMBL" id="MBJ8350230.1"/>
    </source>
</evidence>
<reference evidence="2 3" key="1">
    <citation type="journal article" date="2021" name="Int. J. Syst. Evol. Microbiol.">
        <title>Streptococcus vicugnae sp. nov., isolated from faeces of alpacas (Vicugna pacos) and cattle (Bos taurus), Streptococcus zalophi sp. nov., and Streptococcus pacificus sp. nov., isolated from respiratory tract of California sea lions (Zalophus californianus).</title>
        <authorList>
            <person name="Volokhov D.V."/>
            <person name="Zagorodnyaya T.A."/>
            <person name="Shen Z."/>
            <person name="Blom J."/>
            <person name="Furtak V.A."/>
            <person name="Eisenberg T."/>
            <person name="Fan P."/>
            <person name="Jeong K.C."/>
            <person name="Gao Y."/>
            <person name="Zhang S."/>
            <person name="Amselle M."/>
        </authorList>
    </citation>
    <scope>NUCLEOTIDE SEQUENCE [LARGE SCALE GENOMIC DNA]</scope>
    <source>
        <strain evidence="3">CSL7508-lung</strain>
    </source>
</reference>
<proteinExistence type="predicted"/>
<protein>
    <submittedName>
        <fullName evidence="2">Cupin domain-containing protein</fullName>
    </submittedName>
</protein>
<dbReference type="Gene3D" id="2.60.120.10">
    <property type="entry name" value="Jelly Rolls"/>
    <property type="match status" value="1"/>
</dbReference>
<name>A0A934PAT4_9STRE</name>
<gene>
    <name evidence="2" type="ORF">JHK64_06240</name>
</gene>
<dbReference type="SUPFAM" id="SSF51182">
    <property type="entry name" value="RmlC-like cupins"/>
    <property type="match status" value="1"/>
</dbReference>
<accession>A0A934PAT4</accession>
<sequence length="161" mass="18720">MMMTKSVAEWVTCLDMKTHPEGGYFREVERSKDKITIDGKERSLFTSIYFLLEKENPSHFHRLTADEIWYFHDGQALTVHMITPEGTYEKVILGKDISKNEVLQYRVPKGTIFGSTVEEGFALVSCMVSPGFEFEDFELFSRKELLAKYPEYEVIIKQLTK</sequence>
<dbReference type="InterPro" id="IPR014710">
    <property type="entry name" value="RmlC-like_jellyroll"/>
</dbReference>
<dbReference type="EMBL" id="JAENBP010000008">
    <property type="protein sequence ID" value="MBJ8350230.1"/>
    <property type="molecule type" value="Genomic_DNA"/>
</dbReference>
<dbReference type="InterPro" id="IPR011051">
    <property type="entry name" value="RmlC_Cupin_sf"/>
</dbReference>
<dbReference type="AlphaFoldDB" id="A0A934PAT4"/>
<dbReference type="Pfam" id="PF06172">
    <property type="entry name" value="Cupin_5"/>
    <property type="match status" value="1"/>
</dbReference>
<comment type="caution">
    <text evidence="2">The sequence shown here is derived from an EMBL/GenBank/DDBJ whole genome shotgun (WGS) entry which is preliminary data.</text>
</comment>
<dbReference type="PANTHER" id="PTHR33387:SF3">
    <property type="entry name" value="DUF985 DOMAIN-CONTAINING PROTEIN"/>
    <property type="match status" value="1"/>
</dbReference>
<dbReference type="RefSeq" id="WP_199568146.1">
    <property type="nucleotide sequence ID" value="NZ_JAENBP010000008.1"/>
</dbReference>
<dbReference type="InterPro" id="IPR039935">
    <property type="entry name" value="YML079W-like"/>
</dbReference>
<evidence type="ECO:0000259" key="1">
    <source>
        <dbReference type="Pfam" id="PF06172"/>
    </source>
</evidence>
<dbReference type="Proteomes" id="UP000644875">
    <property type="component" value="Unassembled WGS sequence"/>
</dbReference>
<keyword evidence="3" id="KW-1185">Reference proteome</keyword>
<dbReference type="CDD" id="cd06121">
    <property type="entry name" value="cupin_YML079wp"/>
    <property type="match status" value="1"/>
</dbReference>
<organism evidence="2 3">
    <name type="scientific">Streptococcus zalophi</name>
    <dbReference type="NCBI Taxonomy" id="640031"/>
    <lineage>
        <taxon>Bacteria</taxon>
        <taxon>Bacillati</taxon>
        <taxon>Bacillota</taxon>
        <taxon>Bacilli</taxon>
        <taxon>Lactobacillales</taxon>
        <taxon>Streptococcaceae</taxon>
        <taxon>Streptococcus</taxon>
    </lineage>
</organism>